<dbReference type="RefSeq" id="WP_386707488.1">
    <property type="nucleotide sequence ID" value="NZ_JBHRYF010000002.1"/>
</dbReference>
<comment type="similarity">
    <text evidence="2">Belongs to the CPA3 antiporters (TC 2.A.63) subunit E family.</text>
</comment>
<feature type="transmembrane region" description="Helical" evidence="7">
    <location>
        <begin position="7"/>
        <end position="24"/>
    </location>
</feature>
<dbReference type="EMBL" id="JBHRYF010000002">
    <property type="protein sequence ID" value="MFC3659597.1"/>
    <property type="molecule type" value="Genomic_DNA"/>
</dbReference>
<dbReference type="Pfam" id="PF01899">
    <property type="entry name" value="MNHE"/>
    <property type="match status" value="1"/>
</dbReference>
<dbReference type="InterPro" id="IPR002758">
    <property type="entry name" value="Cation_antiport_E"/>
</dbReference>
<keyword evidence="4 7" id="KW-0812">Transmembrane</keyword>
<evidence type="ECO:0000256" key="5">
    <source>
        <dbReference type="ARBA" id="ARBA00022989"/>
    </source>
</evidence>
<gene>
    <name evidence="8" type="ORF">ACFOM9_05825</name>
</gene>
<reference evidence="9" key="1">
    <citation type="journal article" date="2019" name="Int. J. Syst. Evol. Microbiol.">
        <title>The Global Catalogue of Microorganisms (GCM) 10K type strain sequencing project: providing services to taxonomists for standard genome sequencing and annotation.</title>
        <authorList>
            <consortium name="The Broad Institute Genomics Platform"/>
            <consortium name="The Broad Institute Genome Sequencing Center for Infectious Disease"/>
            <person name="Wu L."/>
            <person name="Ma J."/>
        </authorList>
    </citation>
    <scope>NUCLEOTIDE SEQUENCE [LARGE SCALE GENOMIC DNA]</scope>
    <source>
        <strain evidence="9">KCTC 42211</strain>
    </source>
</reference>
<comment type="caution">
    <text evidence="8">The sequence shown here is derived from an EMBL/GenBank/DDBJ whole genome shotgun (WGS) entry which is preliminary data.</text>
</comment>
<name>A0ABV7URK1_9GAMM</name>
<evidence type="ECO:0000313" key="9">
    <source>
        <dbReference type="Proteomes" id="UP001595724"/>
    </source>
</evidence>
<keyword evidence="9" id="KW-1185">Reference proteome</keyword>
<dbReference type="PANTHER" id="PTHR34584:SF1">
    <property type="entry name" value="NA(+)_H(+) ANTIPORTER SUBUNIT E1"/>
    <property type="match status" value="1"/>
</dbReference>
<keyword evidence="5 7" id="KW-1133">Transmembrane helix</keyword>
<keyword evidence="6 7" id="KW-0472">Membrane</keyword>
<evidence type="ECO:0000313" key="8">
    <source>
        <dbReference type="EMBL" id="MFC3659597.1"/>
    </source>
</evidence>
<organism evidence="8 9">
    <name type="scientific">Luteimonas notoginsengisoli</name>
    <dbReference type="NCBI Taxonomy" id="1578200"/>
    <lineage>
        <taxon>Bacteria</taxon>
        <taxon>Pseudomonadati</taxon>
        <taxon>Pseudomonadota</taxon>
        <taxon>Gammaproteobacteria</taxon>
        <taxon>Lysobacterales</taxon>
        <taxon>Lysobacteraceae</taxon>
        <taxon>Luteimonas</taxon>
    </lineage>
</organism>
<comment type="subcellular location">
    <subcellularLocation>
        <location evidence="1">Cell membrane</location>
        <topology evidence="1">Multi-pass membrane protein</topology>
    </subcellularLocation>
</comment>
<evidence type="ECO:0000256" key="1">
    <source>
        <dbReference type="ARBA" id="ARBA00004651"/>
    </source>
</evidence>
<keyword evidence="3" id="KW-1003">Cell membrane</keyword>
<evidence type="ECO:0000256" key="3">
    <source>
        <dbReference type="ARBA" id="ARBA00022475"/>
    </source>
</evidence>
<sequence length="164" mass="18166">MTRFRRWLPYPLLTALLALIWLVLNQSLSPGMVVLGIALGIALARVFGLLRPPKARIRHYPLAARLLLRVAFDIVRSNLAVARLILRGAGEVRSGFVAIPLTLTDHHGLAVLACIITSTPGTIWVSYDATASVLLIHVLDLVDEGAWVGMIQQRYERPLLEIFQ</sequence>
<evidence type="ECO:0000256" key="6">
    <source>
        <dbReference type="ARBA" id="ARBA00023136"/>
    </source>
</evidence>
<dbReference type="PANTHER" id="PTHR34584">
    <property type="entry name" value="NA(+)/H(+) ANTIPORTER SUBUNIT E1"/>
    <property type="match status" value="1"/>
</dbReference>
<evidence type="ECO:0000256" key="7">
    <source>
        <dbReference type="SAM" id="Phobius"/>
    </source>
</evidence>
<evidence type="ECO:0000256" key="4">
    <source>
        <dbReference type="ARBA" id="ARBA00022692"/>
    </source>
</evidence>
<dbReference type="NCBIfam" id="NF006520">
    <property type="entry name" value="PRK08965.1-4"/>
    <property type="match status" value="1"/>
</dbReference>
<evidence type="ECO:0000256" key="2">
    <source>
        <dbReference type="ARBA" id="ARBA00006228"/>
    </source>
</evidence>
<proteinExistence type="inferred from homology"/>
<dbReference type="PIRSF" id="PIRSF019239">
    <property type="entry name" value="MrpE"/>
    <property type="match status" value="1"/>
</dbReference>
<dbReference type="Proteomes" id="UP001595724">
    <property type="component" value="Unassembled WGS sequence"/>
</dbReference>
<dbReference type="NCBIfam" id="NF006518">
    <property type="entry name" value="PRK08965.1-2"/>
    <property type="match status" value="1"/>
</dbReference>
<accession>A0ABV7URK1</accession>
<feature type="transmembrane region" description="Helical" evidence="7">
    <location>
        <begin position="30"/>
        <end position="50"/>
    </location>
</feature>
<protein>
    <submittedName>
        <fullName evidence="8">Na+/H+ antiporter subunit E</fullName>
    </submittedName>
</protein>